<dbReference type="EMBL" id="CAVMJV010000021">
    <property type="protein sequence ID" value="CAK5070136.1"/>
    <property type="molecule type" value="Genomic_DNA"/>
</dbReference>
<name>A0ACB0Z081_MELEN</name>
<dbReference type="Proteomes" id="UP001497535">
    <property type="component" value="Unassembled WGS sequence"/>
</dbReference>
<evidence type="ECO:0000313" key="2">
    <source>
        <dbReference type="Proteomes" id="UP001497535"/>
    </source>
</evidence>
<evidence type="ECO:0000313" key="1">
    <source>
        <dbReference type="EMBL" id="CAK5070136.1"/>
    </source>
</evidence>
<gene>
    <name evidence="1" type="ORF">MENTE1834_LOCUS18548</name>
</gene>
<organism evidence="1 2">
    <name type="scientific">Meloidogyne enterolobii</name>
    <name type="common">Root-knot nematode worm</name>
    <name type="synonym">Meloidogyne mayaguensis</name>
    <dbReference type="NCBI Taxonomy" id="390850"/>
    <lineage>
        <taxon>Eukaryota</taxon>
        <taxon>Metazoa</taxon>
        <taxon>Ecdysozoa</taxon>
        <taxon>Nematoda</taxon>
        <taxon>Chromadorea</taxon>
        <taxon>Rhabditida</taxon>
        <taxon>Tylenchina</taxon>
        <taxon>Tylenchomorpha</taxon>
        <taxon>Tylenchoidea</taxon>
        <taxon>Meloidogynidae</taxon>
        <taxon>Meloidogyninae</taxon>
        <taxon>Meloidogyne</taxon>
    </lineage>
</organism>
<comment type="caution">
    <text evidence="1">The sequence shown here is derived from an EMBL/GenBank/DDBJ whole genome shotgun (WGS) entry which is preliminary data.</text>
</comment>
<reference evidence="1" key="1">
    <citation type="submission" date="2023-11" db="EMBL/GenBank/DDBJ databases">
        <authorList>
            <person name="Poullet M."/>
        </authorList>
    </citation>
    <scope>NUCLEOTIDE SEQUENCE</scope>
    <source>
        <strain evidence="1">E1834</strain>
    </source>
</reference>
<proteinExistence type="predicted"/>
<keyword evidence="2" id="KW-1185">Reference proteome</keyword>
<protein>
    <submittedName>
        <fullName evidence="1">Uncharacterized protein</fullName>
    </submittedName>
</protein>
<sequence>MRTGLIASALQHIIINIKDVLAIEGTLTLKLLSQLEIFLGSTFSLVSLLAIAFSDCAGGLTGWSDFIFP</sequence>
<accession>A0ACB0Z081</accession>